<evidence type="ECO:0000256" key="10">
    <source>
        <dbReference type="ARBA" id="ARBA00023027"/>
    </source>
</evidence>
<dbReference type="SMART" id="SM00292">
    <property type="entry name" value="BRCT"/>
    <property type="match status" value="1"/>
</dbReference>
<comment type="cofactor">
    <cofactor evidence="15">
        <name>Mg(2+)</name>
        <dbReference type="ChEBI" id="CHEBI:18420"/>
    </cofactor>
    <cofactor evidence="15">
        <name>Mn(2+)</name>
        <dbReference type="ChEBI" id="CHEBI:29035"/>
    </cofactor>
</comment>
<dbReference type="Pfam" id="PF01653">
    <property type="entry name" value="DNA_ligase_aden"/>
    <property type="match status" value="1"/>
</dbReference>
<dbReference type="Gene3D" id="1.10.287.610">
    <property type="entry name" value="Helix hairpin bin"/>
    <property type="match status" value="1"/>
</dbReference>
<dbReference type="Pfam" id="PF03120">
    <property type="entry name" value="OB_DNA_ligase"/>
    <property type="match status" value="1"/>
</dbReference>
<dbReference type="InterPro" id="IPR013840">
    <property type="entry name" value="DNAligase_N"/>
</dbReference>
<gene>
    <name evidence="15 18" type="primary">ligA</name>
    <name evidence="18" type="ORF">EZJ17_02505</name>
</gene>
<dbReference type="Proteomes" id="UP000326695">
    <property type="component" value="Chromosome"/>
</dbReference>
<keyword evidence="6 15" id="KW-0479">Metal-binding</keyword>
<accession>A0AAX1F6V6</accession>
<dbReference type="InterPro" id="IPR012550">
    <property type="entry name" value="DUF1706"/>
</dbReference>
<dbReference type="Pfam" id="PF03119">
    <property type="entry name" value="DNA_ligase_ZBD"/>
    <property type="match status" value="1"/>
</dbReference>
<keyword evidence="8 15" id="KW-0862">Zinc</keyword>
<dbReference type="Pfam" id="PF00533">
    <property type="entry name" value="BRCT"/>
    <property type="match status" value="1"/>
</dbReference>
<dbReference type="SMART" id="SM00532">
    <property type="entry name" value="LIGANc"/>
    <property type="match status" value="1"/>
</dbReference>
<dbReference type="PROSITE" id="PS01055">
    <property type="entry name" value="DNA_LIGASE_N1"/>
    <property type="match status" value="1"/>
</dbReference>
<dbReference type="InterPro" id="IPR001357">
    <property type="entry name" value="BRCT_dom"/>
</dbReference>
<keyword evidence="11 15" id="KW-0234">DNA repair</keyword>
<comment type="function">
    <text evidence="1 15">DNA ligase that catalyzes the formation of phosphodiester linkages between 5'-phosphoryl and 3'-hydroxyl groups in double-stranded DNA using NAD as a coenzyme and as the energy source for the reaction. It is essential for DNA replication and repair of damaged DNA.</text>
</comment>
<feature type="binding site" evidence="15">
    <location>
        <begin position="80"/>
        <end position="81"/>
    </location>
    <ligand>
        <name>NAD(+)</name>
        <dbReference type="ChEBI" id="CHEBI:57540"/>
    </ligand>
</feature>
<evidence type="ECO:0000256" key="8">
    <source>
        <dbReference type="ARBA" id="ARBA00022833"/>
    </source>
</evidence>
<dbReference type="PROSITE" id="PS01056">
    <property type="entry name" value="DNA_LIGASE_N2"/>
    <property type="match status" value="1"/>
</dbReference>
<keyword evidence="9 15" id="KW-0460">Magnesium</keyword>
<dbReference type="FunFam" id="1.10.150.20:FF:000006">
    <property type="entry name" value="DNA ligase"/>
    <property type="match status" value="1"/>
</dbReference>
<organism evidence="18 19">
    <name type="scientific">Eikenella exigua</name>
    <dbReference type="NCBI Taxonomy" id="2528037"/>
    <lineage>
        <taxon>Bacteria</taxon>
        <taxon>Pseudomonadati</taxon>
        <taxon>Pseudomonadota</taxon>
        <taxon>Betaproteobacteria</taxon>
        <taxon>Neisseriales</taxon>
        <taxon>Neisseriaceae</taxon>
        <taxon>Eikenella</taxon>
    </lineage>
</organism>
<dbReference type="SUPFAM" id="SSF50249">
    <property type="entry name" value="Nucleic acid-binding proteins"/>
    <property type="match status" value="1"/>
</dbReference>
<feature type="binding site" evidence="15">
    <location>
        <position position="324"/>
    </location>
    <ligand>
        <name>NAD(+)</name>
        <dbReference type="ChEBI" id="CHEBI:57540"/>
    </ligand>
</feature>
<evidence type="ECO:0000256" key="6">
    <source>
        <dbReference type="ARBA" id="ARBA00022723"/>
    </source>
</evidence>
<dbReference type="EC" id="6.5.1.2" evidence="2 15"/>
<keyword evidence="7 15" id="KW-0227">DNA damage</keyword>
<keyword evidence="4 15" id="KW-0436">Ligase</keyword>
<dbReference type="HAMAP" id="MF_01588">
    <property type="entry name" value="DNA_ligase_A"/>
    <property type="match status" value="1"/>
</dbReference>
<evidence type="ECO:0000313" key="18">
    <source>
        <dbReference type="EMBL" id="QED91635.1"/>
    </source>
</evidence>
<protein>
    <recommendedName>
        <fullName evidence="3 15">DNA ligase</fullName>
        <ecNumber evidence="2 15">6.5.1.2</ecNumber>
    </recommendedName>
    <alternativeName>
        <fullName evidence="15">Polydeoxyribonucleotide synthase [NAD(+)]</fullName>
    </alternativeName>
</protein>
<dbReference type="FunFam" id="1.10.287.610:FF:000002">
    <property type="entry name" value="DNA ligase"/>
    <property type="match status" value="1"/>
</dbReference>
<dbReference type="InterPro" id="IPR012340">
    <property type="entry name" value="NA-bd_OB-fold"/>
</dbReference>
<dbReference type="GO" id="GO:0003911">
    <property type="term" value="F:DNA ligase (NAD+) activity"/>
    <property type="evidence" value="ECO:0007669"/>
    <property type="project" value="UniProtKB-UniRule"/>
</dbReference>
<comment type="catalytic activity">
    <reaction evidence="13 15 16">
        <text>NAD(+) + (deoxyribonucleotide)n-3'-hydroxyl + 5'-phospho-(deoxyribonucleotide)m = (deoxyribonucleotide)n+m + AMP + beta-nicotinamide D-nucleotide.</text>
        <dbReference type="EC" id="6.5.1.2"/>
    </reaction>
</comment>
<dbReference type="SUPFAM" id="SSF52113">
    <property type="entry name" value="BRCT domain"/>
    <property type="match status" value="1"/>
</dbReference>
<dbReference type="NCBIfam" id="TIGR00575">
    <property type="entry name" value="dnlj"/>
    <property type="match status" value="1"/>
</dbReference>
<dbReference type="PROSITE" id="PS50172">
    <property type="entry name" value="BRCT"/>
    <property type="match status" value="1"/>
</dbReference>
<evidence type="ECO:0000256" key="3">
    <source>
        <dbReference type="ARBA" id="ARBA00013308"/>
    </source>
</evidence>
<evidence type="ECO:0000256" key="2">
    <source>
        <dbReference type="ARBA" id="ARBA00012722"/>
    </source>
</evidence>
<feature type="binding site" evidence="15">
    <location>
        <position position="433"/>
    </location>
    <ligand>
        <name>Zn(2+)</name>
        <dbReference type="ChEBI" id="CHEBI:29105"/>
    </ligand>
</feature>
<feature type="binding site" evidence="15">
    <location>
        <begin position="31"/>
        <end position="35"/>
    </location>
    <ligand>
        <name>NAD(+)</name>
        <dbReference type="ChEBI" id="CHEBI:57540"/>
    </ligand>
</feature>
<evidence type="ECO:0000256" key="13">
    <source>
        <dbReference type="ARBA" id="ARBA00034005"/>
    </source>
</evidence>
<dbReference type="InterPro" id="IPR018239">
    <property type="entry name" value="DNA_ligase_AS"/>
</dbReference>
<dbReference type="PANTHER" id="PTHR23389:SF9">
    <property type="entry name" value="DNA LIGASE"/>
    <property type="match status" value="1"/>
</dbReference>
<feature type="binding site" evidence="15">
    <location>
        <position position="300"/>
    </location>
    <ligand>
        <name>NAD(+)</name>
        <dbReference type="ChEBI" id="CHEBI:57540"/>
    </ligand>
</feature>
<dbReference type="FunFam" id="3.30.470.30:FF:000001">
    <property type="entry name" value="DNA ligase"/>
    <property type="match status" value="1"/>
</dbReference>
<evidence type="ECO:0000256" key="9">
    <source>
        <dbReference type="ARBA" id="ARBA00022842"/>
    </source>
</evidence>
<dbReference type="CDD" id="cd17748">
    <property type="entry name" value="BRCT_DNA_ligase_like"/>
    <property type="match status" value="1"/>
</dbReference>
<dbReference type="Gene3D" id="1.20.120.450">
    <property type="entry name" value="dinb family like domain"/>
    <property type="match status" value="1"/>
</dbReference>
<dbReference type="CDD" id="cd00114">
    <property type="entry name" value="LIGANc"/>
    <property type="match status" value="1"/>
</dbReference>
<reference evidence="19" key="1">
    <citation type="journal article" date="2019" name="J. Anim. Genet.">
        <title>Description and whole genome sequencing of Eikenella exigua sp. nov., isolated from brain abscess and blood.</title>
        <authorList>
            <person name="Stormo K.A."/>
            <person name="Nygaard R.M."/>
            <person name="Bruvold T.S."/>
            <person name="Dimmen G."/>
            <person name="Lindemann P.C."/>
            <person name="Jordal S."/>
            <person name="Kommedal O."/>
        </authorList>
    </citation>
    <scope>NUCLEOTIDE SEQUENCE [LARGE SCALE GENOMIC DNA]</scope>
    <source>
        <strain evidence="19">PXX</strain>
    </source>
</reference>
<dbReference type="SUPFAM" id="SSF56091">
    <property type="entry name" value="DNA ligase/mRNA capping enzyme, catalytic domain"/>
    <property type="match status" value="1"/>
</dbReference>
<evidence type="ECO:0000313" key="19">
    <source>
        <dbReference type="Proteomes" id="UP000326695"/>
    </source>
</evidence>
<feature type="active site" description="N6-AMP-lysine intermediate" evidence="15">
    <location>
        <position position="123"/>
    </location>
</feature>
<evidence type="ECO:0000256" key="12">
    <source>
        <dbReference type="ARBA" id="ARBA00023211"/>
    </source>
</evidence>
<feature type="binding site" evidence="15">
    <location>
        <position position="181"/>
    </location>
    <ligand>
        <name>NAD(+)</name>
        <dbReference type="ChEBI" id="CHEBI:57540"/>
    </ligand>
</feature>
<dbReference type="InterPro" id="IPR041663">
    <property type="entry name" value="DisA/LigA_HHH"/>
</dbReference>
<comment type="similarity">
    <text evidence="14 15">Belongs to the NAD-dependent DNA ligase family. LigA subfamily.</text>
</comment>
<evidence type="ECO:0000256" key="15">
    <source>
        <dbReference type="HAMAP-Rule" id="MF_01588"/>
    </source>
</evidence>
<dbReference type="FunFam" id="1.10.150.20:FF:000007">
    <property type="entry name" value="DNA ligase"/>
    <property type="match status" value="1"/>
</dbReference>
<dbReference type="Gene3D" id="3.30.470.30">
    <property type="entry name" value="DNA ligase/mRNA capping enzyme"/>
    <property type="match status" value="1"/>
</dbReference>
<dbReference type="SUPFAM" id="SSF47781">
    <property type="entry name" value="RuvA domain 2-like"/>
    <property type="match status" value="1"/>
</dbReference>
<dbReference type="Gene3D" id="3.40.50.10190">
    <property type="entry name" value="BRCT domain"/>
    <property type="match status" value="1"/>
</dbReference>
<dbReference type="Gene3D" id="2.40.50.140">
    <property type="entry name" value="Nucleic acid-binding proteins"/>
    <property type="match status" value="1"/>
</dbReference>
<comment type="caution">
    <text evidence="15">Lacks conserved residue(s) required for the propagation of feature annotation.</text>
</comment>
<dbReference type="AlphaFoldDB" id="A0AAX1F6V6"/>
<dbReference type="InterPro" id="IPR036420">
    <property type="entry name" value="BRCT_dom_sf"/>
</dbReference>
<dbReference type="InterPro" id="IPR034660">
    <property type="entry name" value="DinB/YfiT-like"/>
</dbReference>
<keyword evidence="5 15" id="KW-0235">DNA replication</keyword>
<dbReference type="PANTHER" id="PTHR23389">
    <property type="entry name" value="CHROMOSOME TRANSMISSION FIDELITY FACTOR 18"/>
    <property type="match status" value="1"/>
</dbReference>
<evidence type="ECO:0000256" key="16">
    <source>
        <dbReference type="RuleBase" id="RU000618"/>
    </source>
</evidence>
<dbReference type="InterPro" id="IPR033136">
    <property type="entry name" value="DNA_ligase_CS"/>
</dbReference>
<evidence type="ECO:0000256" key="5">
    <source>
        <dbReference type="ARBA" id="ARBA00022705"/>
    </source>
</evidence>
<evidence type="ECO:0000259" key="17">
    <source>
        <dbReference type="PROSITE" id="PS50172"/>
    </source>
</evidence>
<dbReference type="KEGG" id="eex:EZJ17_02505"/>
<evidence type="ECO:0000256" key="11">
    <source>
        <dbReference type="ARBA" id="ARBA00023204"/>
    </source>
</evidence>
<dbReference type="Gene3D" id="6.20.10.30">
    <property type="match status" value="1"/>
</dbReference>
<name>A0AAX1F6V6_9NEIS</name>
<feature type="binding site" evidence="15">
    <location>
        <position position="144"/>
    </location>
    <ligand>
        <name>NAD(+)</name>
        <dbReference type="ChEBI" id="CHEBI:57540"/>
    </ligand>
</feature>
<feature type="binding site" evidence="15">
    <location>
        <position position="454"/>
    </location>
    <ligand>
        <name>Zn(2+)</name>
        <dbReference type="ChEBI" id="CHEBI:29105"/>
    </ligand>
</feature>
<evidence type="ECO:0000256" key="14">
    <source>
        <dbReference type="ARBA" id="ARBA00060881"/>
    </source>
</evidence>
<dbReference type="Gene3D" id="1.10.150.20">
    <property type="entry name" value="5' to 3' exonuclease, C-terminal subdomain"/>
    <property type="match status" value="2"/>
</dbReference>
<keyword evidence="19" id="KW-1185">Reference proteome</keyword>
<dbReference type="Pfam" id="PF12826">
    <property type="entry name" value="HHH_2"/>
    <property type="match status" value="1"/>
</dbReference>
<dbReference type="NCBIfam" id="NF005932">
    <property type="entry name" value="PRK07956.1"/>
    <property type="match status" value="1"/>
</dbReference>
<dbReference type="EMBL" id="CP038018">
    <property type="protein sequence ID" value="QED91635.1"/>
    <property type="molecule type" value="Genomic_DNA"/>
</dbReference>
<feature type="domain" description="BRCT" evidence="17">
    <location>
        <begin position="699"/>
        <end position="772"/>
    </location>
</feature>
<evidence type="ECO:0000256" key="4">
    <source>
        <dbReference type="ARBA" id="ARBA00022598"/>
    </source>
</evidence>
<dbReference type="InterPro" id="IPR001679">
    <property type="entry name" value="DNA_ligase"/>
</dbReference>
<dbReference type="GO" id="GO:0046872">
    <property type="term" value="F:metal ion binding"/>
    <property type="evidence" value="ECO:0007669"/>
    <property type="project" value="UniProtKB-KW"/>
</dbReference>
<evidence type="ECO:0000256" key="1">
    <source>
        <dbReference type="ARBA" id="ARBA00004067"/>
    </source>
</evidence>
<feature type="binding site" evidence="15">
    <location>
        <position position="121"/>
    </location>
    <ligand>
        <name>NAD(+)</name>
        <dbReference type="ChEBI" id="CHEBI:57540"/>
    </ligand>
</feature>
<dbReference type="GO" id="GO:0006281">
    <property type="term" value="P:DNA repair"/>
    <property type="evidence" value="ECO:0007669"/>
    <property type="project" value="UniProtKB-KW"/>
</dbReference>
<dbReference type="FunFam" id="2.40.50.140:FF:000012">
    <property type="entry name" value="DNA ligase"/>
    <property type="match status" value="1"/>
</dbReference>
<keyword evidence="10 15" id="KW-0520">NAD</keyword>
<dbReference type="InterPro" id="IPR004149">
    <property type="entry name" value="Znf_DNAligase_C4"/>
</dbReference>
<keyword evidence="12 15" id="KW-0464">Manganese</keyword>
<dbReference type="InterPro" id="IPR004150">
    <property type="entry name" value="NAD_DNA_ligase_OB"/>
</dbReference>
<proteinExistence type="inferred from homology"/>
<feature type="binding site" evidence="15">
    <location>
        <position position="430"/>
    </location>
    <ligand>
        <name>Zn(2+)</name>
        <dbReference type="ChEBI" id="CHEBI:29105"/>
    </ligand>
</feature>
<evidence type="ECO:0000256" key="7">
    <source>
        <dbReference type="ARBA" id="ARBA00022763"/>
    </source>
</evidence>
<dbReference type="InterPro" id="IPR010994">
    <property type="entry name" value="RuvA_2-like"/>
</dbReference>
<dbReference type="InterPro" id="IPR013839">
    <property type="entry name" value="DNAligase_adenylation"/>
</dbReference>
<sequence length="980" mass="107734">MTAQQRIRTLVQTLNRYAHEYYTLDAPSVPDAEYDRLYRELEALEAEYPQFRLPESPTQRVGGAVLDGFETVVHAVPMLSLNNAFSPRDDETGAFDHAEFLAFDERVCKELGVSQVEYAAEPKFDGLAVSLLYQNGILVQAATRGDGTTGENVTENIKTVRNIPLKLHGEKQPALLEVRGEVLMLKADFAALNQRQLEAGQKPFANPRNAAAGSLRQLDSKITAQRKLHFFAYGIAQLSGAERLPESHMEELALLHELGFSLPEGYFGAYTGAAAVLREYERLAEHRPRLPYEIDGMVVKVNSLAEQQQLGFVSRAPRWAIAHKFPAEEALTAVEAIDVQVGRTGAITPVARLAPVFVGGVTVTNATLHNQDEVARKDVRVGDTVIVRRAGDVIPEVVRVLLERRPMQPVDLLGEQMEAKYEPFKLPETCPVCGSAVERETGEAVARCTGGMLCQAQRAQGLIHFASRKAMDIAGLGDKQIEALVAADVLHSFADIYQLDIAQLQTIKDSKSAATKWAQNILDSIAQSRTPPLARFLFALGIRHVGESTAKQLAAAFGNLDIVRRAPEPILACLPDIGSVVAHAIAHYFRQPAQQKMLDDLLQHVAPQAAAPSPQTRAHAAPEQWLQRLPNIKLSEKRAAELWQLAGSLHALQTDQALPQEWQDWRRQPAHAALLQDIIAFTEGLPESSSDDVSGSLHPENSPIAGKTFVLTGTLPTLKRDQAAALIEAAGGKVSGSVSKKTDFVVAGEAAGSKLEKAQALGVAVLSEEELLGMLGGSGLKGCLETCSLICNPLGRMMVWLGDNPNCMPASQHKDSSMKTYANAAELITAIHTALDKYLAEFSDIAEADKHRRAVPDGKTPAEHLAYQLGWTSLLLQWERDEQAGQTVHTPAEGYKWNDLGGLYQQFYQQYSSLTLQEAQAQLRGQVAQICEWLETLSEQELFGSNQRRWADNQAKWPIWKWVHINTVAPFTNFRTHIRK</sequence>
<dbReference type="GO" id="GO:0005829">
    <property type="term" value="C:cytosol"/>
    <property type="evidence" value="ECO:0007669"/>
    <property type="project" value="TreeGrafter"/>
</dbReference>
<dbReference type="GO" id="GO:0006260">
    <property type="term" value="P:DNA replication"/>
    <property type="evidence" value="ECO:0007669"/>
    <property type="project" value="UniProtKB-KW"/>
</dbReference>
<dbReference type="Pfam" id="PF08020">
    <property type="entry name" value="DUF1706"/>
    <property type="match status" value="1"/>
</dbReference>